<proteinExistence type="predicted"/>
<protein>
    <submittedName>
        <fullName evidence="2">AsmA family protein</fullName>
    </submittedName>
</protein>
<dbReference type="InterPro" id="IPR007844">
    <property type="entry name" value="AsmA"/>
</dbReference>
<organism evidence="2 3">
    <name type="scientific">Pelomonas nitida</name>
    <dbReference type="NCBI Taxonomy" id="3299027"/>
    <lineage>
        <taxon>Bacteria</taxon>
        <taxon>Pseudomonadati</taxon>
        <taxon>Pseudomonadota</taxon>
        <taxon>Betaproteobacteria</taxon>
        <taxon>Burkholderiales</taxon>
        <taxon>Sphaerotilaceae</taxon>
        <taxon>Roseateles</taxon>
    </lineage>
</organism>
<dbReference type="Pfam" id="PF05170">
    <property type="entry name" value="AsmA"/>
    <property type="match status" value="1"/>
</dbReference>
<feature type="domain" description="AsmA" evidence="1">
    <location>
        <begin position="299"/>
        <end position="525"/>
    </location>
</feature>
<dbReference type="RefSeq" id="WP_394487290.1">
    <property type="nucleotide sequence ID" value="NZ_JBIGIA010000004.1"/>
</dbReference>
<dbReference type="InterPro" id="IPR052894">
    <property type="entry name" value="AsmA-related"/>
</dbReference>
<gene>
    <name evidence="2" type="ORF">ACG00X_06785</name>
</gene>
<dbReference type="PANTHER" id="PTHR30441">
    <property type="entry name" value="DUF748 DOMAIN-CONTAINING PROTEIN"/>
    <property type="match status" value="1"/>
</dbReference>
<dbReference type="EMBL" id="JBIGIA010000004">
    <property type="protein sequence ID" value="MFG6456535.1"/>
    <property type="molecule type" value="Genomic_DNA"/>
</dbReference>
<evidence type="ECO:0000259" key="1">
    <source>
        <dbReference type="Pfam" id="PF05170"/>
    </source>
</evidence>
<evidence type="ECO:0000313" key="2">
    <source>
        <dbReference type="EMBL" id="MFG6456535.1"/>
    </source>
</evidence>
<reference evidence="2 3" key="1">
    <citation type="submission" date="2024-09" db="EMBL/GenBank/DDBJ databases">
        <title>Novel species of the genus Pelomonas and Roseateles isolated from streams.</title>
        <authorList>
            <person name="Lu H."/>
        </authorList>
    </citation>
    <scope>NUCLEOTIDE SEQUENCE [LARGE SCALE GENOMIC DNA]</scope>
    <source>
        <strain evidence="2 3">BYS96W</strain>
    </source>
</reference>
<dbReference type="PANTHER" id="PTHR30441:SF9">
    <property type="entry name" value="ASMA FAMILY PROTEIN YHJG"/>
    <property type="match status" value="1"/>
</dbReference>
<evidence type="ECO:0000313" key="3">
    <source>
        <dbReference type="Proteomes" id="UP001606305"/>
    </source>
</evidence>
<name>A0ABW7G3M1_9BURK</name>
<accession>A0ABW7G3M1</accession>
<comment type="caution">
    <text evidence="2">The sequence shown here is derived from an EMBL/GenBank/DDBJ whole genome shotgun (WGS) entry which is preliminary data.</text>
</comment>
<dbReference type="Proteomes" id="UP001606305">
    <property type="component" value="Unassembled WGS sequence"/>
</dbReference>
<sequence>MKRKTALVASAIAVAALAALGGMELAGWPGLAPRLAARSVPGLQVDADSRLRLLWHPQLEASSLRLVAAQGETLADARAVVLGWSWLDLWRWHRGDVLRLRTVKADALSLDWQRDADGRTAWPLPEKRQGPSDAPAAVPQIDRLLIHRGTARVSDAPLLLQANAHFSTDADGRWRADVKGELRGQQLALDAQASAGLALLSPADADEPPVRLAVDLRQGPQHLSFEGAASSLLDARALDGQLRVRGSSLNAVGRPFGVTLPNTPPVDLAGRLQHEAGVWRFGAVRAQVGGSRLGGDFAFDTRPRRPVLSGTLRGGPLRLADLGPAIGADTPPSRADRVLPDRPLDLPALHMMDANVDVALKQLDLGTTALEPLSPVNGRVVLSSGVLTLSQLKAGVAGGRIAGSAQLDTQPVPPIWRISLDANDLAVERWFKPDMKALTEHPLTGQLKGQIDVQGRGHSTAELLASLSGPVQLRVENGSVSHLLTEAIGLDIAQGLGMLLKGDSNLPLNCARLDGSFTAGVLRPRTAIVDNRDSRIDLDGSISLASETLDLRAVASPKDFSPLTLRAPLRLQGSLADPRVALEGRSLGGRAVAALALGALAPPAALLAFVDPGEKLPPVDCRLAPRPKS</sequence>
<keyword evidence="3" id="KW-1185">Reference proteome</keyword>